<sequence length="42" mass="4816">MYIRGEAGIKLKFIEKAPLHNLKSYMSFLTSERKGATIMLNN</sequence>
<reference evidence="1 2" key="1">
    <citation type="submission" date="2013-06" db="EMBL/GenBank/DDBJ databases">
        <authorList>
            <person name="Weinstock G."/>
            <person name="Sodergren E."/>
            <person name="Clifton S."/>
            <person name="Fulton L."/>
            <person name="Fulton B."/>
            <person name="Courtney L."/>
            <person name="Fronick C."/>
            <person name="Harrison M."/>
            <person name="Strong C."/>
            <person name="Farmer C."/>
            <person name="Delahaunty K."/>
            <person name="Markovic C."/>
            <person name="Hall O."/>
            <person name="Minx P."/>
            <person name="Tomlinson C."/>
            <person name="Mitreva M."/>
            <person name="Nelson J."/>
            <person name="Hou S."/>
            <person name="Wollam A."/>
            <person name="Pepin K.H."/>
            <person name="Johnson M."/>
            <person name="Bhonagiri V."/>
            <person name="Nash W.E."/>
            <person name="Warren W."/>
            <person name="Chinwalla A."/>
            <person name="Mardis E.R."/>
            <person name="Wilson R.K."/>
        </authorList>
    </citation>
    <scope>NUCLEOTIDE SEQUENCE [LARGE SCALE GENOMIC DNA]</scope>
    <source>
        <strain evidence="1 2">ATCC 51271</strain>
    </source>
</reference>
<accession>V2Y3R5</accession>
<dbReference type="Proteomes" id="UP000018227">
    <property type="component" value="Unassembled WGS sequence"/>
</dbReference>
<dbReference type="STRING" id="592026.GCWU0000282_002485"/>
<evidence type="ECO:0000313" key="1">
    <source>
        <dbReference type="EMBL" id="ESL02351.1"/>
    </source>
</evidence>
<name>V2Y3R5_9FIRM</name>
<protein>
    <submittedName>
        <fullName evidence="1">Uncharacterized protein</fullName>
    </submittedName>
</protein>
<gene>
    <name evidence="1" type="ORF">GCWU0000282_002485</name>
</gene>
<dbReference type="AlphaFoldDB" id="V2Y3R5"/>
<dbReference type="HOGENOM" id="CLU_3249010_0_0_9"/>
<organism evidence="1 2">
    <name type="scientific">Catonella morbi ATCC 51271</name>
    <dbReference type="NCBI Taxonomy" id="592026"/>
    <lineage>
        <taxon>Bacteria</taxon>
        <taxon>Bacillati</taxon>
        <taxon>Bacillota</taxon>
        <taxon>Clostridia</taxon>
        <taxon>Lachnospirales</taxon>
        <taxon>Lachnospiraceae</taxon>
        <taxon>Catonella</taxon>
    </lineage>
</organism>
<comment type="caution">
    <text evidence="1">The sequence shown here is derived from an EMBL/GenBank/DDBJ whole genome shotgun (WGS) entry which is preliminary data.</text>
</comment>
<dbReference type="EMBL" id="ACIL03000016">
    <property type="protein sequence ID" value="ESL02351.1"/>
    <property type="molecule type" value="Genomic_DNA"/>
</dbReference>
<keyword evidence="2" id="KW-1185">Reference proteome</keyword>
<evidence type="ECO:0000313" key="2">
    <source>
        <dbReference type="Proteomes" id="UP000018227"/>
    </source>
</evidence>
<proteinExistence type="predicted"/>